<gene>
    <name evidence="1" type="ORF">HID58_052508</name>
</gene>
<name>A0ABQ8AC31_BRANA</name>
<proteinExistence type="predicted"/>
<reference evidence="1 2" key="1">
    <citation type="submission" date="2021-05" db="EMBL/GenBank/DDBJ databases">
        <title>Genome Assembly of Synthetic Allotetraploid Brassica napus Reveals Homoeologous Exchanges between Subgenomes.</title>
        <authorList>
            <person name="Davis J.T."/>
        </authorList>
    </citation>
    <scope>NUCLEOTIDE SEQUENCE [LARGE SCALE GENOMIC DNA]</scope>
    <source>
        <strain evidence="2">cv. Da-Ae</strain>
        <tissue evidence="1">Seedling</tissue>
    </source>
</reference>
<evidence type="ECO:0000313" key="2">
    <source>
        <dbReference type="Proteomes" id="UP000824890"/>
    </source>
</evidence>
<sequence>MRLVFKRLFLRLRISRMSVMLKMQSIGLTILSLLAAK</sequence>
<comment type="caution">
    <text evidence="1">The sequence shown here is derived from an EMBL/GenBank/DDBJ whole genome shotgun (WGS) entry which is preliminary data.</text>
</comment>
<evidence type="ECO:0000313" key="1">
    <source>
        <dbReference type="EMBL" id="KAH0890079.1"/>
    </source>
</evidence>
<keyword evidence="2" id="KW-1185">Reference proteome</keyword>
<organism evidence="1 2">
    <name type="scientific">Brassica napus</name>
    <name type="common">Rape</name>
    <dbReference type="NCBI Taxonomy" id="3708"/>
    <lineage>
        <taxon>Eukaryota</taxon>
        <taxon>Viridiplantae</taxon>
        <taxon>Streptophyta</taxon>
        <taxon>Embryophyta</taxon>
        <taxon>Tracheophyta</taxon>
        <taxon>Spermatophyta</taxon>
        <taxon>Magnoliopsida</taxon>
        <taxon>eudicotyledons</taxon>
        <taxon>Gunneridae</taxon>
        <taxon>Pentapetalae</taxon>
        <taxon>rosids</taxon>
        <taxon>malvids</taxon>
        <taxon>Brassicales</taxon>
        <taxon>Brassicaceae</taxon>
        <taxon>Brassiceae</taxon>
        <taxon>Brassica</taxon>
    </lineage>
</organism>
<dbReference type="Proteomes" id="UP000824890">
    <property type="component" value="Unassembled WGS sequence"/>
</dbReference>
<accession>A0ABQ8AC31</accession>
<protein>
    <submittedName>
        <fullName evidence="1">Uncharacterized protein</fullName>
    </submittedName>
</protein>
<dbReference type="EMBL" id="JAGKQM010000013">
    <property type="protein sequence ID" value="KAH0890079.1"/>
    <property type="molecule type" value="Genomic_DNA"/>
</dbReference>